<gene>
    <name evidence="3" type="ORF">FYJ75_05525</name>
</gene>
<dbReference type="InterPro" id="IPR041698">
    <property type="entry name" value="Methyltransf_25"/>
</dbReference>
<dbReference type="AlphaFoldDB" id="A0A6L5YQC6"/>
<protein>
    <submittedName>
        <fullName evidence="3">Class I SAM-dependent methyltransferase</fullName>
    </submittedName>
</protein>
<dbReference type="SUPFAM" id="SSF53335">
    <property type="entry name" value="S-adenosyl-L-methionine-dependent methyltransferases"/>
    <property type="match status" value="1"/>
</dbReference>
<dbReference type="RefSeq" id="WP_154429464.1">
    <property type="nucleotide sequence ID" value="NZ_VUNI01000006.1"/>
</dbReference>
<dbReference type="PANTHER" id="PTHR43861">
    <property type="entry name" value="TRANS-ACONITATE 2-METHYLTRANSFERASE-RELATED"/>
    <property type="match status" value="1"/>
</dbReference>
<dbReference type="GO" id="GO:0032259">
    <property type="term" value="P:methylation"/>
    <property type="evidence" value="ECO:0007669"/>
    <property type="project" value="UniProtKB-KW"/>
</dbReference>
<keyword evidence="3" id="KW-0489">Methyltransferase</keyword>
<sequence length="268" mass="31117">MEAYTSFAQVYDMFMDNVPYDSWCEYLKTQLDKYGITTGTLLELGCGTGKMTRRMAQAGYEMIGLDNSMEMLEIAMEREAEVDPEEEADCETAAMDLQRQPLYLLQDMREFELYGTVNAVISVCDCLNYILEEEGLFQVFERVSEYLEPQGVFVFDMNTLYKYEVLLAENTFAENRDTGSFIWENYYDPRDKINEYDLTLFIAEQDGRFSRFQEQHYQRGYSLDTIKELLGKAGLEFLAAYDGYTESPLTKESERMTVIAGKMNITDK</sequence>
<evidence type="ECO:0000313" key="4">
    <source>
        <dbReference type="Proteomes" id="UP000474024"/>
    </source>
</evidence>
<organism evidence="3 4">
    <name type="scientific">Roseburia porci</name>
    <dbReference type="NCBI Taxonomy" id="2605790"/>
    <lineage>
        <taxon>Bacteria</taxon>
        <taxon>Bacillati</taxon>
        <taxon>Bacillota</taxon>
        <taxon>Clostridia</taxon>
        <taxon>Lachnospirales</taxon>
        <taxon>Lachnospiraceae</taxon>
        <taxon>Roseburia</taxon>
    </lineage>
</organism>
<dbReference type="GO" id="GO:0008168">
    <property type="term" value="F:methyltransferase activity"/>
    <property type="evidence" value="ECO:0007669"/>
    <property type="project" value="UniProtKB-KW"/>
</dbReference>
<name>A0A6L5YQC6_9FIRM</name>
<dbReference type="InterPro" id="IPR029063">
    <property type="entry name" value="SAM-dependent_MTases_sf"/>
</dbReference>
<keyword evidence="4" id="KW-1185">Reference proteome</keyword>
<feature type="domain" description="Methyltransferase" evidence="2">
    <location>
        <begin position="42"/>
        <end position="151"/>
    </location>
</feature>
<dbReference type="Pfam" id="PF13649">
    <property type="entry name" value="Methyltransf_25"/>
    <property type="match status" value="1"/>
</dbReference>
<dbReference type="EMBL" id="VUNI01000006">
    <property type="protein sequence ID" value="MST74498.1"/>
    <property type="molecule type" value="Genomic_DNA"/>
</dbReference>
<evidence type="ECO:0000259" key="2">
    <source>
        <dbReference type="Pfam" id="PF13649"/>
    </source>
</evidence>
<dbReference type="Proteomes" id="UP000474024">
    <property type="component" value="Unassembled WGS sequence"/>
</dbReference>
<evidence type="ECO:0000256" key="1">
    <source>
        <dbReference type="ARBA" id="ARBA00022679"/>
    </source>
</evidence>
<keyword evidence="1 3" id="KW-0808">Transferase</keyword>
<reference evidence="3 4" key="1">
    <citation type="submission" date="2019-08" db="EMBL/GenBank/DDBJ databases">
        <title>In-depth cultivation of the pig gut microbiome towards novel bacterial diversity and tailored functional studies.</title>
        <authorList>
            <person name="Wylensek D."/>
            <person name="Hitch T.C.A."/>
            <person name="Clavel T."/>
        </authorList>
    </citation>
    <scope>NUCLEOTIDE SEQUENCE [LARGE SCALE GENOMIC DNA]</scope>
    <source>
        <strain evidence="3 4">MUC/MUC-530-WT-4D</strain>
    </source>
</reference>
<dbReference type="CDD" id="cd02440">
    <property type="entry name" value="AdoMet_MTases"/>
    <property type="match status" value="1"/>
</dbReference>
<accession>A0A6L5YQC6</accession>
<evidence type="ECO:0000313" key="3">
    <source>
        <dbReference type="EMBL" id="MST74498.1"/>
    </source>
</evidence>
<proteinExistence type="predicted"/>
<dbReference type="Gene3D" id="2.20.25.110">
    <property type="entry name" value="S-adenosyl-L-methionine-dependent methyltransferases"/>
    <property type="match status" value="1"/>
</dbReference>
<dbReference type="Gene3D" id="3.40.50.150">
    <property type="entry name" value="Vaccinia Virus protein VP39"/>
    <property type="match status" value="1"/>
</dbReference>
<comment type="caution">
    <text evidence="3">The sequence shown here is derived from an EMBL/GenBank/DDBJ whole genome shotgun (WGS) entry which is preliminary data.</text>
</comment>